<keyword evidence="3" id="KW-1185">Reference proteome</keyword>
<organism evidence="2 3">
    <name type="scientific">Varroa destructor</name>
    <name type="common">Honeybee mite</name>
    <dbReference type="NCBI Taxonomy" id="109461"/>
    <lineage>
        <taxon>Eukaryota</taxon>
        <taxon>Metazoa</taxon>
        <taxon>Ecdysozoa</taxon>
        <taxon>Arthropoda</taxon>
        <taxon>Chelicerata</taxon>
        <taxon>Arachnida</taxon>
        <taxon>Acari</taxon>
        <taxon>Parasitiformes</taxon>
        <taxon>Mesostigmata</taxon>
        <taxon>Gamasina</taxon>
        <taxon>Dermanyssoidea</taxon>
        <taxon>Varroidae</taxon>
        <taxon>Varroa</taxon>
    </lineage>
</organism>
<evidence type="ECO:0000313" key="3">
    <source>
        <dbReference type="Proteomes" id="UP000594260"/>
    </source>
</evidence>
<feature type="compositionally biased region" description="Basic and acidic residues" evidence="1">
    <location>
        <begin position="303"/>
        <end position="322"/>
    </location>
</feature>
<dbReference type="InParanoid" id="A0A7M7JVI7"/>
<dbReference type="OrthoDB" id="197967at2759"/>
<evidence type="ECO:0000313" key="2">
    <source>
        <dbReference type="EnsemblMetazoa" id="XP_022657842"/>
    </source>
</evidence>
<feature type="compositionally biased region" description="Basic residues" evidence="1">
    <location>
        <begin position="259"/>
        <end position="285"/>
    </location>
</feature>
<dbReference type="InterPro" id="IPR019129">
    <property type="entry name" value="Folate-sensitive_fs_Fra10Ac1"/>
</dbReference>
<reference evidence="2" key="1">
    <citation type="submission" date="2021-01" db="UniProtKB">
        <authorList>
            <consortium name="EnsemblMetazoa"/>
        </authorList>
    </citation>
    <scope>IDENTIFICATION</scope>
</reference>
<dbReference type="GO" id="GO:0016791">
    <property type="term" value="F:phosphatase activity"/>
    <property type="evidence" value="ECO:0007669"/>
    <property type="project" value="TreeGrafter"/>
</dbReference>
<dbReference type="AlphaFoldDB" id="A0A7M7JVI7"/>
<dbReference type="Proteomes" id="UP000594260">
    <property type="component" value="Unplaced"/>
</dbReference>
<sequence>MSEFEYNDNLVPCTGNDYDSSFESDTYKLHKSNRNIKVTDEFQQPVHGFTASSSAHAGHDQIKGHKSQFCSEQSRAEKRRERYAILALDAYSRHKKLVNDYLLCYKGQTAHLKRDICRDKNDGDVLRENHRFLWDDECTTSDLTWGQRLAKKYYDKLFKEYCVTDLRFYKKNKIAFRWRTEQEVVVGKGQFSCGEKNCINDADLRSWEVNFAYVEQNERKNALVKIRLCPDCSYKLNYRTQRKEVTKKRKRKIEQQLSKMRKIEKKGNKKRRQSKPKKIKKKQSRSLRDEDSSSDSSGGFPSEDEKANLDNVKVIEEKHVDNDNPWAKPVQIQEESNLDDEFDLFLDEMFL</sequence>
<dbReference type="Pfam" id="PF09725">
    <property type="entry name" value="Fra10Ac1"/>
    <property type="match status" value="1"/>
</dbReference>
<protein>
    <recommendedName>
        <fullName evidence="4">Protein FRA10AC1</fullName>
    </recommendedName>
</protein>
<name>A0A7M7JVI7_VARDE</name>
<dbReference type="PANTHER" id="PTHR11567:SF25">
    <property type="entry name" value="PROTEIN FRA10AC1"/>
    <property type="match status" value="1"/>
</dbReference>
<dbReference type="GeneID" id="111248952"/>
<evidence type="ECO:0008006" key="4">
    <source>
        <dbReference type="Google" id="ProtNLM"/>
    </source>
</evidence>
<proteinExistence type="predicted"/>
<dbReference type="KEGG" id="vde:111248952"/>
<dbReference type="RefSeq" id="XP_022657842.1">
    <property type="nucleotide sequence ID" value="XM_022802107.1"/>
</dbReference>
<evidence type="ECO:0000256" key="1">
    <source>
        <dbReference type="SAM" id="MobiDB-lite"/>
    </source>
</evidence>
<accession>A0A7M7JVI7</accession>
<dbReference type="OMA" id="FHSLDQY"/>
<dbReference type="PANTHER" id="PTHR11567">
    <property type="entry name" value="ACID PHOSPHATASE-RELATED"/>
    <property type="match status" value="1"/>
</dbReference>
<dbReference type="EnsemblMetazoa" id="XM_022802107">
    <property type="protein sequence ID" value="XP_022657842"/>
    <property type="gene ID" value="LOC111248952"/>
</dbReference>
<feature type="region of interest" description="Disordered" evidence="1">
    <location>
        <begin position="243"/>
        <end position="334"/>
    </location>
</feature>
<dbReference type="InterPro" id="IPR050645">
    <property type="entry name" value="Histidine_acid_phosphatase"/>
</dbReference>